<evidence type="ECO:0000313" key="3">
    <source>
        <dbReference type="Proteomes" id="UP001153148"/>
    </source>
</evidence>
<feature type="non-terminal residue" evidence="2">
    <location>
        <position position="1"/>
    </location>
</feature>
<proteinExistence type="predicted"/>
<reference evidence="2" key="1">
    <citation type="submission" date="2021-03" db="EMBL/GenBank/DDBJ databases">
        <authorList>
            <person name="Tran Van P."/>
        </authorList>
    </citation>
    <scope>NUCLEOTIDE SEQUENCE</scope>
</reference>
<comment type="caution">
    <text evidence="2">The sequence shown here is derived from an EMBL/GenBank/DDBJ whole genome shotgun (WGS) entry which is preliminary data.</text>
</comment>
<dbReference type="InterPro" id="IPR007110">
    <property type="entry name" value="Ig-like_dom"/>
</dbReference>
<keyword evidence="3" id="KW-1185">Reference proteome</keyword>
<dbReference type="SUPFAM" id="SSF48726">
    <property type="entry name" value="Immunoglobulin"/>
    <property type="match status" value="2"/>
</dbReference>
<gene>
    <name evidence="2" type="ORF">TPAB3V08_LOCUS12986</name>
</gene>
<dbReference type="EMBL" id="CAJPIN010049786">
    <property type="protein sequence ID" value="CAG2066043.1"/>
    <property type="molecule type" value="Genomic_DNA"/>
</dbReference>
<protein>
    <recommendedName>
        <fullName evidence="1">Ig-like domain-containing protein</fullName>
    </recommendedName>
</protein>
<accession>A0ABN7PKN3</accession>
<dbReference type="PROSITE" id="PS50835">
    <property type="entry name" value="IG_LIKE"/>
    <property type="match status" value="1"/>
</dbReference>
<dbReference type="InterPro" id="IPR013783">
    <property type="entry name" value="Ig-like_fold"/>
</dbReference>
<dbReference type="InterPro" id="IPR036179">
    <property type="entry name" value="Ig-like_dom_sf"/>
</dbReference>
<evidence type="ECO:0000313" key="2">
    <source>
        <dbReference type="EMBL" id="CAG2066043.1"/>
    </source>
</evidence>
<organism evidence="2 3">
    <name type="scientific">Timema podura</name>
    <name type="common">Walking stick</name>
    <dbReference type="NCBI Taxonomy" id="61482"/>
    <lineage>
        <taxon>Eukaryota</taxon>
        <taxon>Metazoa</taxon>
        <taxon>Ecdysozoa</taxon>
        <taxon>Arthropoda</taxon>
        <taxon>Hexapoda</taxon>
        <taxon>Insecta</taxon>
        <taxon>Pterygota</taxon>
        <taxon>Neoptera</taxon>
        <taxon>Polyneoptera</taxon>
        <taxon>Phasmatodea</taxon>
        <taxon>Timematodea</taxon>
        <taxon>Timematoidea</taxon>
        <taxon>Timematidae</taxon>
        <taxon>Timema</taxon>
    </lineage>
</organism>
<name>A0ABN7PKN3_TIMPD</name>
<dbReference type="InterPro" id="IPR003599">
    <property type="entry name" value="Ig_sub"/>
</dbReference>
<sequence>PGHRVRTVYAFGMVVLEILGTKIEDSGKYTCRATNKWGKAEISVQLECVDKSKGQKPHFTSQIQNLVGLKDGESAHFECTLIPVGDPQLKVEWFHNGQPIRHSTRMKFVSDFGFVVLDIGYLQSHDSGEYVCKATNKLHYSDTSELSHYQATAQPSFLCLRRLAAVSPTISGKGVERE</sequence>
<evidence type="ECO:0000259" key="1">
    <source>
        <dbReference type="PROSITE" id="PS50835"/>
    </source>
</evidence>
<dbReference type="Gene3D" id="2.60.40.10">
    <property type="entry name" value="Immunoglobulins"/>
    <property type="match status" value="2"/>
</dbReference>
<dbReference type="PANTHER" id="PTHR47633">
    <property type="entry name" value="IMMUNOGLOBULIN"/>
    <property type="match status" value="1"/>
</dbReference>
<feature type="domain" description="Ig-like" evidence="1">
    <location>
        <begin position="57"/>
        <end position="147"/>
    </location>
</feature>
<dbReference type="SMART" id="SM00409">
    <property type="entry name" value="IG"/>
    <property type="match status" value="2"/>
</dbReference>
<dbReference type="InterPro" id="IPR013098">
    <property type="entry name" value="Ig_I-set"/>
</dbReference>
<dbReference type="Proteomes" id="UP001153148">
    <property type="component" value="Unassembled WGS sequence"/>
</dbReference>
<dbReference type="Pfam" id="PF07679">
    <property type="entry name" value="I-set"/>
    <property type="match status" value="2"/>
</dbReference>